<proteinExistence type="predicted"/>
<sequence>MTDVDALLTGARLPEDTMKVCTRLDLVAQWTQLGRELAEAKARSAADPRVAGDGTTALAQRMEELRDQVEAATVEFQLRGLTPKRWNELVEEHPARTDDEDDLRMGVNRATFLPALVRRSTVSPALAEATWEQLLDLDSGRLAVQQWRTWWRKCWNLNVREVDLPFSVAGLLTSPTSGSDSGSPEPSA</sequence>
<dbReference type="EMBL" id="CP159342">
    <property type="protein sequence ID" value="XCH73659.1"/>
    <property type="molecule type" value="Genomic_DNA"/>
</dbReference>
<evidence type="ECO:0000313" key="1">
    <source>
        <dbReference type="EMBL" id="XBP92962.1"/>
    </source>
</evidence>
<organism evidence="2">
    <name type="scientific">Micromonospora sp. CCTCC AA 2012012</name>
    <dbReference type="NCBI Taxonomy" id="3111921"/>
    <lineage>
        <taxon>Bacteria</taxon>
        <taxon>Bacillati</taxon>
        <taxon>Actinomycetota</taxon>
        <taxon>Actinomycetes</taxon>
        <taxon>Micromonosporales</taxon>
        <taxon>Micromonosporaceae</taxon>
        <taxon>Micromonospora</taxon>
    </lineage>
</organism>
<reference evidence="1" key="1">
    <citation type="submission" date="2024-01" db="EMBL/GenBank/DDBJ databases">
        <title>The genome sequence of Micromonospora mangrovi CCTCC AA 2012012.</title>
        <authorList>
            <person name="Gao J."/>
        </authorList>
    </citation>
    <scope>NUCLEOTIDE SEQUENCE</scope>
    <source>
        <strain evidence="1">CCTCC AA 2012012</strain>
    </source>
</reference>
<gene>
    <name evidence="2" type="ORF">ABUL08_25815</name>
    <name evidence="1" type="ORF">VK199_25735</name>
</gene>
<evidence type="ECO:0000313" key="2">
    <source>
        <dbReference type="EMBL" id="XCH73659.1"/>
    </source>
</evidence>
<evidence type="ECO:0008006" key="3">
    <source>
        <dbReference type="Google" id="ProtNLM"/>
    </source>
</evidence>
<name>A0AAU8HAM2_9ACTN</name>
<accession>A0AAU8HAM2</accession>
<dbReference type="AlphaFoldDB" id="A0AAU8HAM2"/>
<reference evidence="2" key="2">
    <citation type="submission" date="2024-06" db="EMBL/GenBank/DDBJ databases">
        <title>Micromonospora mangrovi CCTCC AA 2012012 genome sequences.</title>
        <authorList>
            <person name="Gao J."/>
        </authorList>
    </citation>
    <scope>NUCLEOTIDE SEQUENCE</scope>
    <source>
        <strain evidence="2">CCTCC AA 2012012</strain>
    </source>
</reference>
<dbReference type="RefSeq" id="WP_350932586.1">
    <property type="nucleotide sequence ID" value="NZ_CP157762.1"/>
</dbReference>
<protein>
    <recommendedName>
        <fullName evidence="3">DUF222 domain-containing protein</fullName>
    </recommendedName>
</protein>
<dbReference type="EMBL" id="CP157762">
    <property type="protein sequence ID" value="XBP92962.1"/>
    <property type="molecule type" value="Genomic_DNA"/>
</dbReference>